<dbReference type="Gene3D" id="1.10.287.1490">
    <property type="match status" value="1"/>
</dbReference>
<evidence type="ECO:0000313" key="3">
    <source>
        <dbReference type="EMBL" id="KYC41678.1"/>
    </source>
</evidence>
<reference evidence="3 4" key="1">
    <citation type="journal article" date="2013" name="Genome Biol. Evol.">
        <title>Genomes of Stigonematalean cyanobacteria (subsection V) and the evolution of oxygenic photosynthesis from prokaryotes to plastids.</title>
        <authorList>
            <person name="Dagan T."/>
            <person name="Roettger M."/>
            <person name="Stucken K."/>
            <person name="Landan G."/>
            <person name="Koch R."/>
            <person name="Major P."/>
            <person name="Gould S.B."/>
            <person name="Goremykin V.V."/>
            <person name="Rippka R."/>
            <person name="Tandeau de Marsac N."/>
            <person name="Gugger M."/>
            <person name="Lockhart P.J."/>
            <person name="Allen J.F."/>
            <person name="Brune I."/>
            <person name="Maus I."/>
            <person name="Puhler A."/>
            <person name="Martin W.F."/>
        </authorList>
    </citation>
    <scope>NUCLEOTIDE SEQUENCE [LARGE SCALE GENOMIC DNA]</scope>
    <source>
        <strain evidence="3 4">PCC 7110</strain>
    </source>
</reference>
<keyword evidence="2" id="KW-0472">Membrane</keyword>
<feature type="transmembrane region" description="Helical" evidence="2">
    <location>
        <begin position="6"/>
        <end position="24"/>
    </location>
</feature>
<dbReference type="RefSeq" id="WP_017746586.1">
    <property type="nucleotide sequence ID" value="NZ_KQ976354.1"/>
</dbReference>
<accession>A0A139XAE6</accession>
<feature type="coiled-coil region" evidence="1">
    <location>
        <begin position="53"/>
        <end position="315"/>
    </location>
</feature>
<evidence type="ECO:0000256" key="2">
    <source>
        <dbReference type="SAM" id="Phobius"/>
    </source>
</evidence>
<dbReference type="PANTHER" id="PTHR23159">
    <property type="entry name" value="CENTROSOMAL PROTEIN 2"/>
    <property type="match status" value="1"/>
</dbReference>
<protein>
    <submittedName>
        <fullName evidence="3">Chromosome partitioning protein ParA</fullName>
    </submittedName>
</protein>
<comment type="caution">
    <text evidence="3">The sequence shown here is derived from an EMBL/GenBank/DDBJ whole genome shotgun (WGS) entry which is preliminary data.</text>
</comment>
<keyword evidence="2" id="KW-0812">Transmembrane</keyword>
<gene>
    <name evidence="3" type="ORF">WA1_16695</name>
</gene>
<dbReference type="OrthoDB" id="472928at2"/>
<evidence type="ECO:0000256" key="1">
    <source>
        <dbReference type="SAM" id="Coils"/>
    </source>
</evidence>
<dbReference type="EMBL" id="ANNX02000020">
    <property type="protein sequence ID" value="KYC41678.1"/>
    <property type="molecule type" value="Genomic_DNA"/>
</dbReference>
<keyword evidence="1" id="KW-0175">Coiled coil</keyword>
<dbReference type="AlphaFoldDB" id="A0A139XAE6"/>
<keyword evidence="4" id="KW-1185">Reference proteome</keyword>
<dbReference type="STRING" id="128403.WA1_16695"/>
<organism evidence="3 4">
    <name type="scientific">Scytonema hofmannii PCC 7110</name>
    <dbReference type="NCBI Taxonomy" id="128403"/>
    <lineage>
        <taxon>Bacteria</taxon>
        <taxon>Bacillati</taxon>
        <taxon>Cyanobacteriota</taxon>
        <taxon>Cyanophyceae</taxon>
        <taxon>Nostocales</taxon>
        <taxon>Scytonemataceae</taxon>
        <taxon>Scytonema</taxon>
    </lineage>
</organism>
<dbReference type="PANTHER" id="PTHR23159:SF31">
    <property type="entry name" value="CENTROSOME-ASSOCIATED PROTEIN CEP250 ISOFORM X1"/>
    <property type="match status" value="1"/>
</dbReference>
<proteinExistence type="predicted"/>
<sequence length="1272" mass="147357">MQNRNWFVLGVLSFGVGFGISLTLDKDIRRAALTGLITLPATGAGVAFVERQRKQQLKDTQSLQAKASELEKQTEQLKLHEGSLQKAISIATVEKEQVEALLKTRQTDLEQLQTAVSSHQSQKQDLERAVLSQNADKQELEAETQILQAQIQHLRSQQTELNQALAAIIREKQQVDNEFDSSKNQLGQLQSVLVAQQNQQEKSLNEQTQQLTQLQNQIAAQESDRSKLTQEISNLEQQKQQLEIQLSHLQLQIANLEQKLVLLNQSLSNLGNQEQEAQVKFNSLQTQFRDLQQQKQHLNQELSELASKKNQLQHEIKSRSTFANSQYKQLWEEEILPHWTHRDRPVGQRFLGSVRVHRQTSDRVLDVVGQNLQKLNTVTYDSLKKNFYALEQDWLKVFTFATSEYAYYYSSDKFWQGFCDRLDIDHNQRVEIALRQVVGEGINLLGLVRASGGYKYVSTLWLQSGVPEQNLNHFAQLVQEIADDFGWWELAHTPVEQLSQVLLSICEEKHPQWGTLINFLKASYSETTQTEPISGQLLQGIALVAQELERQKLSPQALENEEGREEILGHNYLPENFFLRNWDSLIKVLTPKPGVKRNRGIIARRVQPLMMNLDISDSWNTQLVLPEQKLWKPEWRLLRETYCQIPQANWEETFPREGDLIIPELIIEVNREAEHWNCQLLNHNRQELMKWQYQGISSHLPCLIFDALTGEHLQLNLPNPSILAVEEIICYTPRNIQPTIADGIEIVDSCIPSSMKGWLGRQMRLTVPISSITLTLSETNQSQVITWQLVDNSEPVLTGLRLKGKKSIYLEPPTFWYPPINRVLALNVLIESFDKRVIVARSVENLSPSPRWAAVHLNQWINEPGHYEARFWFAQKRWSYQFEVRSRYQILENPGLKRSRIRNHLGIEQTNLPIKQDTVEKFWAEVIQIEELWPLEEVIFFLSNKNEKISYQLQADTLGILAIHVSVLHDLLPPSDWYALDYQRLGYEPQRLLEMPTSIQNLSWVWDKQNIGITGLLPRKLYSLLCWNLLSPDRQPEEVQIPLVKQIEERILISLNLPIGVYHIQLMSGQDLIKNLGWWSVNDQSNMSKVPLGEKSRENYWYAVLDNNVSPEKFIDTIKKLKLNFNIEKIKLGISSLENQQYHFPNLLDSNFLLSKLKRLLEFLNAGYITKKEDPVKSPSSNWYLLYATPKKRDLFKKILEEAITKNKLQNIIVSVEIPKDSVYENILLLHLNNYQEAYPHLRKIAYFYNIEKQPLSLQKASEMLGVNYSNS</sequence>
<evidence type="ECO:0000313" key="4">
    <source>
        <dbReference type="Proteomes" id="UP000076925"/>
    </source>
</evidence>
<keyword evidence="2" id="KW-1133">Transmembrane helix</keyword>
<name>A0A139XAE6_9CYAN</name>
<dbReference type="Proteomes" id="UP000076925">
    <property type="component" value="Unassembled WGS sequence"/>
</dbReference>